<accession>A0A8E6EY98</accession>
<keyword evidence="3" id="KW-1185">Reference proteome</keyword>
<evidence type="ECO:0000313" key="3">
    <source>
        <dbReference type="Proteomes" id="UP000676194"/>
    </source>
</evidence>
<dbReference type="KEGG" id="tsph:KIH39_25520"/>
<keyword evidence="1" id="KW-0812">Transmembrane</keyword>
<sequence length="286" mass="32388">MPPIDPNTLLVVLWGLLVLLMSWTWLPALIAALGGTRYENGGDTDPTNLEPTGGDEDYQFWYDQATQLGYKPIGQGFMRIRFDGPIWEQRTDVRMFWNKSQQSYLFLQRLRAPRAVWYSTHFAACYTDGGLLLSDNTQNSRPDFELEFIRQGKICFDLQELEILHQAAVEVTRKQGRSIEADGTIETLLRSTELNAGSAARHLGGRRGWDFLLLNGLIHACGSIPAAMAVGFAHIGLLITNFVLWGLLNFSQMIEKRQKTEMMRIALFHAIRQRSKNIPANVVSSR</sequence>
<organism evidence="2 3">
    <name type="scientific">Telmatocola sphagniphila</name>
    <dbReference type="NCBI Taxonomy" id="1123043"/>
    <lineage>
        <taxon>Bacteria</taxon>
        <taxon>Pseudomonadati</taxon>
        <taxon>Planctomycetota</taxon>
        <taxon>Planctomycetia</taxon>
        <taxon>Gemmatales</taxon>
        <taxon>Gemmataceae</taxon>
    </lineage>
</organism>
<name>A0A8E6EY98_9BACT</name>
<proteinExistence type="predicted"/>
<keyword evidence="1" id="KW-1133">Transmembrane helix</keyword>
<dbReference type="RefSeq" id="WP_213496840.1">
    <property type="nucleotide sequence ID" value="NZ_CP074694.1"/>
</dbReference>
<reference evidence="2" key="1">
    <citation type="submission" date="2021-05" db="EMBL/GenBank/DDBJ databases">
        <title>Complete genome sequence of the cellulolytic planctomycete Telmatocola sphagniphila SP2T and characterization of the first cellulase from planctomycetes.</title>
        <authorList>
            <person name="Rakitin A.L."/>
            <person name="Beletsky A.V."/>
            <person name="Naumoff D.G."/>
            <person name="Kulichevskaya I.S."/>
            <person name="Mardanov A.V."/>
            <person name="Ravin N.V."/>
            <person name="Dedysh S.N."/>
        </authorList>
    </citation>
    <scope>NUCLEOTIDE SEQUENCE</scope>
    <source>
        <strain evidence="2">SP2T</strain>
    </source>
</reference>
<protein>
    <submittedName>
        <fullName evidence="2">Uncharacterized protein</fullName>
    </submittedName>
</protein>
<keyword evidence="1" id="KW-0472">Membrane</keyword>
<dbReference type="EMBL" id="CP074694">
    <property type="protein sequence ID" value="QVL32156.1"/>
    <property type="molecule type" value="Genomic_DNA"/>
</dbReference>
<gene>
    <name evidence="2" type="ORF">KIH39_25520</name>
</gene>
<evidence type="ECO:0000313" key="2">
    <source>
        <dbReference type="EMBL" id="QVL32156.1"/>
    </source>
</evidence>
<evidence type="ECO:0000256" key="1">
    <source>
        <dbReference type="SAM" id="Phobius"/>
    </source>
</evidence>
<feature type="transmembrane region" description="Helical" evidence="1">
    <location>
        <begin position="211"/>
        <end position="229"/>
    </location>
</feature>
<dbReference type="AlphaFoldDB" id="A0A8E6EY98"/>
<feature type="transmembrane region" description="Helical" evidence="1">
    <location>
        <begin position="235"/>
        <end position="254"/>
    </location>
</feature>
<dbReference type="Proteomes" id="UP000676194">
    <property type="component" value="Chromosome"/>
</dbReference>
<feature type="transmembrane region" description="Helical" evidence="1">
    <location>
        <begin position="12"/>
        <end position="33"/>
    </location>
</feature>